<evidence type="ECO:0000256" key="1">
    <source>
        <dbReference type="ARBA" id="ARBA00004141"/>
    </source>
</evidence>
<dbReference type="GO" id="GO:0042626">
    <property type="term" value="F:ATPase-coupled transmembrane transporter activity"/>
    <property type="evidence" value="ECO:0000318"/>
    <property type="project" value="GO_Central"/>
</dbReference>
<reference evidence="10" key="1">
    <citation type="journal article" date="2021" name="Nat. Commun.">
        <title>Genomic analyses provide insights into spinach domestication and the genetic basis of agronomic traits.</title>
        <authorList>
            <person name="Cai X."/>
            <person name="Sun X."/>
            <person name="Xu C."/>
            <person name="Sun H."/>
            <person name="Wang X."/>
            <person name="Ge C."/>
            <person name="Zhang Z."/>
            <person name="Wang Q."/>
            <person name="Fei Z."/>
            <person name="Jiao C."/>
            <person name="Wang Q."/>
        </authorList>
    </citation>
    <scope>NUCLEOTIDE SEQUENCE [LARGE SCALE GENOMIC DNA]</scope>
    <source>
        <strain evidence="10">cv. Varoflay</strain>
    </source>
</reference>
<evidence type="ECO:0000259" key="9">
    <source>
        <dbReference type="PROSITE" id="PS50893"/>
    </source>
</evidence>
<feature type="transmembrane region" description="Helical" evidence="8">
    <location>
        <begin position="408"/>
        <end position="426"/>
    </location>
</feature>
<keyword evidence="6 8" id="KW-1133">Transmembrane helix</keyword>
<dbReference type="PROSITE" id="PS50893">
    <property type="entry name" value="ABC_TRANSPORTER_2"/>
    <property type="match status" value="1"/>
</dbReference>
<sequence>MSDFNENKPPKQMNGNTQCHDLQTQSPSLLCSSYPITLKFVDICYKLKVESSDGGSNIKTLICGGSNSSTATIEDRTILNGITGITSPGEILAILGPSGSGKSTLLNALSGRLRGHALTGSILANDKKLTKQIQKRTGFVTQDDVLYPHLTVRETLLYCALLRLPNTLTKDDKMNVVDSVMGELGLHKCADTIIGNTFIRGVSGGERKRVCIGHEMLVNPSLLILDEPTSGLDSTAAHRLVLTLQGLARKGGKTIITSVHQPSSRVYQIFDSVLVLCEGRSIYFGKGNEAMSYFQSVRVEPSFPMNPADFLLDLANGISHQADGVNERDRSNTKQALISAYNTVLAPTVNAACITLDNKKSWMKTTVVGRTINPRQYIKNSILTWLSQFSILLQRSLKERRHESFNSLRVSQVIAAALLAGIMWWHSDFRDIQDRLGLIYFISIFWGVFPSFNAVFAFPQDRSIFAKERASGMYSLSSYFMARIIGDLPMELILPSIFLTLVYWMTGLRPDIWTFLQTLGVIIGYVLVSQGLGLALGAIIMDAKRASTIVTIIMLGCVLTGGFYVHKLPRCLGWIKYASLTFYCYRLLIDVQYGGGERVSSLFGCSTSHPINEATCKFIEEDIVGQITPLASVGVMLIMFVGFRLLAYIALRRMKV</sequence>
<dbReference type="Pfam" id="PF19055">
    <property type="entry name" value="ABC2_membrane_7"/>
    <property type="match status" value="1"/>
</dbReference>
<dbReference type="InterPro" id="IPR013525">
    <property type="entry name" value="ABC2_TM"/>
</dbReference>
<dbReference type="Pfam" id="PF01061">
    <property type="entry name" value="ABC2_membrane"/>
    <property type="match status" value="1"/>
</dbReference>
<evidence type="ECO:0000256" key="4">
    <source>
        <dbReference type="ARBA" id="ARBA00022741"/>
    </source>
</evidence>
<dbReference type="Pfam" id="PF00005">
    <property type="entry name" value="ABC_tran"/>
    <property type="match status" value="1"/>
</dbReference>
<dbReference type="AlphaFoldDB" id="A0A9R0JAA4"/>
<dbReference type="InterPro" id="IPR003439">
    <property type="entry name" value="ABC_transporter-like_ATP-bd"/>
</dbReference>
<accession>A0A9R0JAA4</accession>
<dbReference type="RefSeq" id="XP_021864112.2">
    <property type="nucleotide sequence ID" value="XM_022008420.2"/>
</dbReference>
<dbReference type="GO" id="GO:0005886">
    <property type="term" value="C:plasma membrane"/>
    <property type="evidence" value="ECO:0000318"/>
    <property type="project" value="GO_Central"/>
</dbReference>
<dbReference type="GO" id="GO:0016887">
    <property type="term" value="F:ATP hydrolysis activity"/>
    <property type="evidence" value="ECO:0007669"/>
    <property type="project" value="InterPro"/>
</dbReference>
<dbReference type="GO" id="GO:0005524">
    <property type="term" value="F:ATP binding"/>
    <property type="evidence" value="ECO:0007669"/>
    <property type="project" value="UniProtKB-KW"/>
</dbReference>
<keyword evidence="4" id="KW-0547">Nucleotide-binding</keyword>
<keyword evidence="5" id="KW-0067">ATP-binding</keyword>
<dbReference type="GO" id="GO:0140359">
    <property type="term" value="F:ABC-type transporter activity"/>
    <property type="evidence" value="ECO:0007669"/>
    <property type="project" value="InterPro"/>
</dbReference>
<evidence type="ECO:0000256" key="6">
    <source>
        <dbReference type="ARBA" id="ARBA00022989"/>
    </source>
</evidence>
<keyword evidence="10" id="KW-1185">Reference proteome</keyword>
<evidence type="ECO:0000256" key="5">
    <source>
        <dbReference type="ARBA" id="ARBA00022840"/>
    </source>
</evidence>
<dbReference type="InterPro" id="IPR027417">
    <property type="entry name" value="P-loop_NTPase"/>
</dbReference>
<evidence type="ECO:0000256" key="3">
    <source>
        <dbReference type="ARBA" id="ARBA00022692"/>
    </source>
</evidence>
<comment type="subcellular location">
    <subcellularLocation>
        <location evidence="1">Membrane</location>
        <topology evidence="1">Multi-pass membrane protein</topology>
    </subcellularLocation>
</comment>
<dbReference type="Proteomes" id="UP000813463">
    <property type="component" value="Chromosome 2"/>
</dbReference>
<keyword evidence="3 8" id="KW-0812">Transmembrane</keyword>
<keyword evidence="2" id="KW-0813">Transport</keyword>
<gene>
    <name evidence="11" type="primary">LOC110802960</name>
</gene>
<dbReference type="GO" id="GO:0055085">
    <property type="term" value="P:transmembrane transport"/>
    <property type="evidence" value="ECO:0000318"/>
    <property type="project" value="GO_Central"/>
</dbReference>
<proteinExistence type="predicted"/>
<evidence type="ECO:0000256" key="8">
    <source>
        <dbReference type="SAM" id="Phobius"/>
    </source>
</evidence>
<dbReference type="InterPro" id="IPR043926">
    <property type="entry name" value="ABCG_dom"/>
</dbReference>
<reference evidence="11" key="2">
    <citation type="submission" date="2025-08" db="UniProtKB">
        <authorList>
            <consortium name="RefSeq"/>
        </authorList>
    </citation>
    <scope>IDENTIFICATION</scope>
    <source>
        <tissue evidence="11">Leaf</tissue>
    </source>
</reference>
<evidence type="ECO:0000256" key="7">
    <source>
        <dbReference type="ARBA" id="ARBA00023136"/>
    </source>
</evidence>
<keyword evidence="7 8" id="KW-0472">Membrane</keyword>
<dbReference type="Gene3D" id="3.40.50.300">
    <property type="entry name" value="P-loop containing nucleotide triphosphate hydrolases"/>
    <property type="match status" value="1"/>
</dbReference>
<dbReference type="GeneID" id="110802960"/>
<dbReference type="KEGG" id="soe:110802960"/>
<dbReference type="InterPro" id="IPR050352">
    <property type="entry name" value="ABCG_transporters"/>
</dbReference>
<evidence type="ECO:0000256" key="2">
    <source>
        <dbReference type="ARBA" id="ARBA00022448"/>
    </source>
</evidence>
<feature type="transmembrane region" description="Helical" evidence="8">
    <location>
        <begin position="512"/>
        <end position="539"/>
    </location>
</feature>
<dbReference type="SUPFAM" id="SSF52540">
    <property type="entry name" value="P-loop containing nucleoside triphosphate hydrolases"/>
    <property type="match status" value="1"/>
</dbReference>
<dbReference type="InterPro" id="IPR003593">
    <property type="entry name" value="AAA+_ATPase"/>
</dbReference>
<feature type="transmembrane region" description="Helical" evidence="8">
    <location>
        <begin position="480"/>
        <end position="506"/>
    </location>
</feature>
<feature type="transmembrane region" description="Helical" evidence="8">
    <location>
        <begin position="438"/>
        <end position="459"/>
    </location>
</feature>
<dbReference type="SMART" id="SM00382">
    <property type="entry name" value="AAA"/>
    <property type="match status" value="1"/>
</dbReference>
<evidence type="ECO:0000313" key="10">
    <source>
        <dbReference type="Proteomes" id="UP000813463"/>
    </source>
</evidence>
<protein>
    <submittedName>
        <fullName evidence="11">ABC transporter G family member 25</fullName>
    </submittedName>
</protein>
<evidence type="ECO:0000313" key="11">
    <source>
        <dbReference type="RefSeq" id="XP_021864112.2"/>
    </source>
</evidence>
<feature type="domain" description="ABC transporter" evidence="9">
    <location>
        <begin position="38"/>
        <end position="303"/>
    </location>
</feature>
<feature type="transmembrane region" description="Helical" evidence="8">
    <location>
        <begin position="546"/>
        <end position="565"/>
    </location>
</feature>
<feature type="transmembrane region" description="Helical" evidence="8">
    <location>
        <begin position="630"/>
        <end position="651"/>
    </location>
</feature>
<organism evidence="10 11">
    <name type="scientific">Spinacia oleracea</name>
    <name type="common">Spinach</name>
    <dbReference type="NCBI Taxonomy" id="3562"/>
    <lineage>
        <taxon>Eukaryota</taxon>
        <taxon>Viridiplantae</taxon>
        <taxon>Streptophyta</taxon>
        <taxon>Embryophyta</taxon>
        <taxon>Tracheophyta</taxon>
        <taxon>Spermatophyta</taxon>
        <taxon>Magnoliopsida</taxon>
        <taxon>eudicotyledons</taxon>
        <taxon>Gunneridae</taxon>
        <taxon>Pentapetalae</taxon>
        <taxon>Caryophyllales</taxon>
        <taxon>Chenopodiaceae</taxon>
        <taxon>Chenopodioideae</taxon>
        <taxon>Anserineae</taxon>
        <taxon>Spinacia</taxon>
    </lineage>
</organism>
<dbReference type="PANTHER" id="PTHR48041">
    <property type="entry name" value="ABC TRANSPORTER G FAMILY MEMBER 28"/>
    <property type="match status" value="1"/>
</dbReference>
<name>A0A9R0JAA4_SPIOL</name>
<dbReference type="PANTHER" id="PTHR48041:SF56">
    <property type="entry name" value="ABC TRANSPORTER G FAMILY MEMBER 25"/>
    <property type="match status" value="1"/>
</dbReference>